<dbReference type="CDD" id="cd06464">
    <property type="entry name" value="ACD_sHsps-like"/>
    <property type="match status" value="1"/>
</dbReference>
<feature type="region of interest" description="Disordered" evidence="1">
    <location>
        <begin position="207"/>
        <end position="231"/>
    </location>
</feature>
<evidence type="ECO:0000313" key="4">
    <source>
        <dbReference type="Proteomes" id="UP000027120"/>
    </source>
</evidence>
<dbReference type="PANTHER" id="PTHR33879:SF3">
    <property type="entry name" value="17.6 KDA CLASS II HEAT SHOCK PROTEIN-RELATED"/>
    <property type="match status" value="1"/>
</dbReference>
<organism evidence="3 4">
    <name type="scientific">Citrus sinensis</name>
    <name type="common">Sweet orange</name>
    <name type="synonym">Citrus aurantium var. sinensis</name>
    <dbReference type="NCBI Taxonomy" id="2711"/>
    <lineage>
        <taxon>Eukaryota</taxon>
        <taxon>Viridiplantae</taxon>
        <taxon>Streptophyta</taxon>
        <taxon>Embryophyta</taxon>
        <taxon>Tracheophyta</taxon>
        <taxon>Spermatophyta</taxon>
        <taxon>Magnoliopsida</taxon>
        <taxon>eudicotyledons</taxon>
        <taxon>Gunneridae</taxon>
        <taxon>Pentapetalae</taxon>
        <taxon>rosids</taxon>
        <taxon>malvids</taxon>
        <taxon>Sapindales</taxon>
        <taxon>Rutaceae</taxon>
        <taxon>Aurantioideae</taxon>
        <taxon>Citrus</taxon>
    </lineage>
</organism>
<dbReference type="PANTHER" id="PTHR33879">
    <property type="entry name" value="17.6 KDA CLASS II HEAT SHOCK PROTEIN-RELATED"/>
    <property type="match status" value="1"/>
</dbReference>
<keyword evidence="4" id="KW-1185">Reference proteome</keyword>
<evidence type="ECO:0000313" key="3">
    <source>
        <dbReference type="EMBL" id="KDO74550.1"/>
    </source>
</evidence>
<dbReference type="AlphaFoldDB" id="A0A067G7G6"/>
<dbReference type="STRING" id="2711.A0A067G7G6"/>
<feature type="compositionally biased region" description="Gly residues" evidence="1">
    <location>
        <begin position="220"/>
        <end position="231"/>
    </location>
</feature>
<keyword evidence="2" id="KW-0812">Transmembrane</keyword>
<feature type="transmembrane region" description="Helical" evidence="2">
    <location>
        <begin position="25"/>
        <end position="46"/>
    </location>
</feature>
<evidence type="ECO:0000256" key="2">
    <source>
        <dbReference type="SAM" id="Phobius"/>
    </source>
</evidence>
<keyword evidence="2" id="KW-1133">Transmembrane helix</keyword>
<reference evidence="3 4" key="1">
    <citation type="submission" date="2014-04" db="EMBL/GenBank/DDBJ databases">
        <authorList>
            <consortium name="International Citrus Genome Consortium"/>
            <person name="Gmitter F."/>
            <person name="Chen C."/>
            <person name="Farmerie W."/>
            <person name="Harkins T."/>
            <person name="Desany B."/>
            <person name="Mohiuddin M."/>
            <person name="Kodira C."/>
            <person name="Borodovsky M."/>
            <person name="Lomsadze A."/>
            <person name="Burns P."/>
            <person name="Jenkins J."/>
            <person name="Prochnik S."/>
            <person name="Shu S."/>
            <person name="Chapman J."/>
            <person name="Pitluck S."/>
            <person name="Schmutz J."/>
            <person name="Rokhsar D."/>
        </authorList>
    </citation>
    <scope>NUCLEOTIDE SEQUENCE</scope>
</reference>
<dbReference type="SMR" id="A0A067G7G6"/>
<proteinExistence type="predicted"/>
<sequence length="282" mass="31227">MILPFCSNKILIPIPNSSPFFSRRASLVTLLYLFVISSFLFSFSLLKESKKLEEETTMKVHPVPTKKRNNIAIQYFDMNLNNFNSNLRNPQNLSTGFHNKKLRRLPHIFTRVLELPFRSDADVAVEESPDYFKFVAETDGMGEVRAHMVEIHPGVTKIVIRPNGCVELSSLDELELDMWRFRLPESTRPELASAVFEDGELIVTVPKGGGLEGLEERDGGGGGDGSENGEFRGGGQEFMPSAPGNGGTCTISSTELFSIASLAALTLFPLHKNVSTMLARIT</sequence>
<evidence type="ECO:0000256" key="1">
    <source>
        <dbReference type="SAM" id="MobiDB-lite"/>
    </source>
</evidence>
<evidence type="ECO:0008006" key="5">
    <source>
        <dbReference type="Google" id="ProtNLM"/>
    </source>
</evidence>
<dbReference type="EMBL" id="KK784883">
    <property type="protein sequence ID" value="KDO74550.1"/>
    <property type="molecule type" value="Genomic_DNA"/>
</dbReference>
<dbReference type="Proteomes" id="UP000027120">
    <property type="component" value="Unassembled WGS sequence"/>
</dbReference>
<name>A0A067G7G6_CITSI</name>
<protein>
    <recommendedName>
        <fullName evidence="5">SHSP domain-containing protein</fullName>
    </recommendedName>
</protein>
<keyword evidence="2" id="KW-0472">Membrane</keyword>
<accession>A0A067G7G6</accession>
<gene>
    <name evidence="3" type="ORF">CISIN_1g023450mg</name>
</gene>